<evidence type="ECO:0000313" key="3">
    <source>
        <dbReference type="Proteomes" id="UP000810292"/>
    </source>
</evidence>
<sequence length="223" mass="24374">MKEDFDFEEYNNSIHRDGRILMTIALALLIAVPFIIALITGAHINWKDFWPALIKVLIIYVPSSAAEFLIYVPLLGAGACYLAFITGNLTNLKIPCAFNAREIAGAEAGTPENEIISTLSVATSALVTMVVIFIGVLLLIPLTPLLNNPVIKPAFDNVLPALFGALGMQYYMKSLKLSVLPLLLMSVLCILIPSLIAQTSTMIIVIGAFSIALSYLMYRKNWL</sequence>
<comment type="caution">
    <text evidence="2">The sequence shown here is derived from an EMBL/GenBank/DDBJ whole genome shotgun (WGS) entry which is preliminary data.</text>
</comment>
<evidence type="ECO:0000313" key="2">
    <source>
        <dbReference type="EMBL" id="MBO8469953.1"/>
    </source>
</evidence>
<feature type="transmembrane region" description="Helical" evidence="1">
    <location>
        <begin position="179"/>
        <end position="196"/>
    </location>
</feature>
<protein>
    <submittedName>
        <fullName evidence="2">Uncharacterized protein</fullName>
    </submittedName>
</protein>
<accession>A0A9D9NDX9</accession>
<evidence type="ECO:0000256" key="1">
    <source>
        <dbReference type="SAM" id="Phobius"/>
    </source>
</evidence>
<proteinExistence type="predicted"/>
<feature type="transmembrane region" description="Helical" evidence="1">
    <location>
        <begin position="202"/>
        <end position="218"/>
    </location>
</feature>
<organism evidence="2 3">
    <name type="scientific">Candidatus Ornithospirochaeta stercoravium</name>
    <dbReference type="NCBI Taxonomy" id="2840897"/>
    <lineage>
        <taxon>Bacteria</taxon>
        <taxon>Pseudomonadati</taxon>
        <taxon>Spirochaetota</taxon>
        <taxon>Spirochaetia</taxon>
        <taxon>Spirochaetales</taxon>
        <taxon>Spirochaetaceae</taxon>
        <taxon>Spirochaetaceae incertae sedis</taxon>
        <taxon>Candidatus Ornithospirochaeta</taxon>
    </lineage>
</organism>
<keyword evidence="1" id="KW-1133">Transmembrane helix</keyword>
<feature type="transmembrane region" description="Helical" evidence="1">
    <location>
        <begin position="56"/>
        <end position="84"/>
    </location>
</feature>
<reference evidence="2" key="2">
    <citation type="journal article" date="2021" name="PeerJ">
        <title>Extensive microbial diversity within the chicken gut microbiome revealed by metagenomics and culture.</title>
        <authorList>
            <person name="Gilroy R."/>
            <person name="Ravi A."/>
            <person name="Getino M."/>
            <person name="Pursley I."/>
            <person name="Horton D.L."/>
            <person name="Alikhan N.F."/>
            <person name="Baker D."/>
            <person name="Gharbi K."/>
            <person name="Hall N."/>
            <person name="Watson M."/>
            <person name="Adriaenssens E.M."/>
            <person name="Foster-Nyarko E."/>
            <person name="Jarju S."/>
            <person name="Secka A."/>
            <person name="Antonio M."/>
            <person name="Oren A."/>
            <person name="Chaudhuri R.R."/>
            <person name="La Ragione R."/>
            <person name="Hildebrand F."/>
            <person name="Pallen M.J."/>
        </authorList>
    </citation>
    <scope>NUCLEOTIDE SEQUENCE</scope>
    <source>
        <strain evidence="2">14700</strain>
    </source>
</reference>
<dbReference type="Proteomes" id="UP000810292">
    <property type="component" value="Unassembled WGS sequence"/>
</dbReference>
<gene>
    <name evidence="2" type="ORF">IAA72_09245</name>
</gene>
<dbReference type="AlphaFoldDB" id="A0A9D9NDX9"/>
<dbReference type="EMBL" id="JADIMF010000151">
    <property type="protein sequence ID" value="MBO8469953.1"/>
    <property type="molecule type" value="Genomic_DNA"/>
</dbReference>
<feature type="transmembrane region" description="Helical" evidence="1">
    <location>
        <begin position="20"/>
        <end position="44"/>
    </location>
</feature>
<keyword evidence="1" id="KW-0472">Membrane</keyword>
<name>A0A9D9NDX9_9SPIO</name>
<feature type="transmembrane region" description="Helical" evidence="1">
    <location>
        <begin position="119"/>
        <end position="142"/>
    </location>
</feature>
<reference evidence="2" key="1">
    <citation type="submission" date="2020-10" db="EMBL/GenBank/DDBJ databases">
        <authorList>
            <person name="Gilroy R."/>
        </authorList>
    </citation>
    <scope>NUCLEOTIDE SEQUENCE</scope>
    <source>
        <strain evidence="2">14700</strain>
    </source>
</reference>
<keyword evidence="1" id="KW-0812">Transmembrane</keyword>